<keyword evidence="3 4" id="KW-0732">Signal</keyword>
<dbReference type="AlphaFoldDB" id="I0HD98"/>
<reference evidence="5 6" key="1">
    <citation type="submission" date="2012-02" db="EMBL/GenBank/DDBJ databases">
        <title>Complete genome sequence of Actinoplanes missouriensis 431 (= NBRC 102363).</title>
        <authorList>
            <person name="Ohnishi Y."/>
            <person name="Ishikawa J."/>
            <person name="Sekine M."/>
            <person name="Hosoyama A."/>
            <person name="Harada T."/>
            <person name="Narita H."/>
            <person name="Hata T."/>
            <person name="Konno Y."/>
            <person name="Tutikane K."/>
            <person name="Fujita N."/>
            <person name="Horinouchi S."/>
            <person name="Hayakawa M."/>
        </authorList>
    </citation>
    <scope>NUCLEOTIDE SEQUENCE [LARGE SCALE GENOMIC DNA]</scope>
    <source>
        <strain evidence="6">ATCC 14538 / DSM 43046 / CBS 188.64 / JCM 3121 / NBRC 102363 / NCIMB 12654 / NRRL B-3342 / UNCC 431</strain>
    </source>
</reference>
<evidence type="ECO:0000256" key="3">
    <source>
        <dbReference type="ARBA" id="ARBA00022729"/>
    </source>
</evidence>
<dbReference type="eggNOG" id="COG1653">
    <property type="taxonomic scope" value="Bacteria"/>
</dbReference>
<evidence type="ECO:0000313" key="6">
    <source>
        <dbReference type="Proteomes" id="UP000007882"/>
    </source>
</evidence>
<feature type="signal peptide" evidence="4">
    <location>
        <begin position="1"/>
        <end position="33"/>
    </location>
</feature>
<comment type="similarity">
    <text evidence="1">Belongs to the bacterial solute-binding protein 1 family.</text>
</comment>
<dbReference type="PANTHER" id="PTHR43649:SF14">
    <property type="entry name" value="BLR3389 PROTEIN"/>
    <property type="match status" value="1"/>
</dbReference>
<name>I0HD98_ACTM4</name>
<gene>
    <name evidence="5" type="ordered locus">AMIS_57650</name>
</gene>
<dbReference type="InterPro" id="IPR006061">
    <property type="entry name" value="SBP_1_CS"/>
</dbReference>
<dbReference type="GO" id="GO:0055085">
    <property type="term" value="P:transmembrane transport"/>
    <property type="evidence" value="ECO:0007669"/>
    <property type="project" value="InterPro"/>
</dbReference>
<evidence type="ECO:0000313" key="5">
    <source>
        <dbReference type="EMBL" id="BAL90985.1"/>
    </source>
</evidence>
<protein>
    <submittedName>
        <fullName evidence="5">Putative ABC transporter substrate-binding protein</fullName>
    </submittedName>
</protein>
<dbReference type="InterPro" id="IPR050490">
    <property type="entry name" value="Bact_solute-bd_prot1"/>
</dbReference>
<evidence type="ECO:0000256" key="2">
    <source>
        <dbReference type="ARBA" id="ARBA00022448"/>
    </source>
</evidence>
<dbReference type="SUPFAM" id="SSF53850">
    <property type="entry name" value="Periplasmic binding protein-like II"/>
    <property type="match status" value="1"/>
</dbReference>
<dbReference type="InterPro" id="IPR006059">
    <property type="entry name" value="SBP"/>
</dbReference>
<feature type="chain" id="PRO_5038922441" evidence="4">
    <location>
        <begin position="34"/>
        <end position="456"/>
    </location>
</feature>
<dbReference type="PANTHER" id="PTHR43649">
    <property type="entry name" value="ARABINOSE-BINDING PROTEIN-RELATED"/>
    <property type="match status" value="1"/>
</dbReference>
<evidence type="ECO:0000256" key="4">
    <source>
        <dbReference type="SAM" id="SignalP"/>
    </source>
</evidence>
<dbReference type="STRING" id="512565.AMIS_57650"/>
<dbReference type="Pfam" id="PF01547">
    <property type="entry name" value="SBP_bac_1"/>
    <property type="match status" value="1"/>
</dbReference>
<dbReference type="Proteomes" id="UP000007882">
    <property type="component" value="Chromosome"/>
</dbReference>
<evidence type="ECO:0000256" key="1">
    <source>
        <dbReference type="ARBA" id="ARBA00008520"/>
    </source>
</evidence>
<accession>I0HD98</accession>
<dbReference type="Gene3D" id="3.40.190.10">
    <property type="entry name" value="Periplasmic binding protein-like II"/>
    <property type="match status" value="1"/>
</dbReference>
<proteinExistence type="inferred from homology"/>
<dbReference type="PATRIC" id="fig|512565.3.peg.5763"/>
<dbReference type="KEGG" id="ams:AMIS_57650"/>
<dbReference type="PROSITE" id="PS01037">
    <property type="entry name" value="SBP_BACTERIAL_1"/>
    <property type="match status" value="1"/>
</dbReference>
<dbReference type="EMBL" id="AP012319">
    <property type="protein sequence ID" value="BAL90985.1"/>
    <property type="molecule type" value="Genomic_DNA"/>
</dbReference>
<dbReference type="CDD" id="cd13585">
    <property type="entry name" value="PBP2_TMBP_like"/>
    <property type="match status" value="1"/>
</dbReference>
<dbReference type="HOGENOM" id="CLU_031285_2_0_11"/>
<keyword evidence="2" id="KW-0813">Transport</keyword>
<sequence>MTSVDKVHRREPPMLITRRRAILGAALSFTLLAAGCGGDSADEPAATTVSQDDVQAALDAGGTLTVWAWEPTLKQVVADFQTTYPKVKINLVNSGTGNDAYTALQNAIQAGSGVPDVAQIEYYALPQFALGKAVTDLNTFGAASLDGTFTPGTWNAVHSGAAVYGLPMDSGPMALFYNKDVFDKHQLGVPATWEEYTTAAEKLHRADPKAYITADSGDAGFTTSMIWQAGGKPYTVNGTDVGIDFADAGTSKFTAQWQKLIDGKLLNPVAGWSDGWYAGLADGTIASLVIGAWMPANLESGVKAGNGKWRVAPMPQWESGGKATAENGGSSITIPEKAANKALAYAFLKYATVDKGAQTRVDNGAFPASTKQLNAPEFLNKEFPYFGGQKVNEVLAASAGQVVPGWSYLPFQVYANNVFNDTAGKAYLGQGTLQDGLKSWQDASVKYGQEQGFTVK</sequence>
<keyword evidence="6" id="KW-1185">Reference proteome</keyword>
<organism evidence="5 6">
    <name type="scientific">Actinoplanes missouriensis (strain ATCC 14538 / DSM 43046 / CBS 188.64 / JCM 3121 / NBRC 102363 / NCIMB 12654 / NRRL B-3342 / UNCC 431)</name>
    <dbReference type="NCBI Taxonomy" id="512565"/>
    <lineage>
        <taxon>Bacteria</taxon>
        <taxon>Bacillati</taxon>
        <taxon>Actinomycetota</taxon>
        <taxon>Actinomycetes</taxon>
        <taxon>Micromonosporales</taxon>
        <taxon>Micromonosporaceae</taxon>
        <taxon>Actinoplanes</taxon>
    </lineage>
</organism>